<dbReference type="HOGENOM" id="CLU_2865541_0_0_0"/>
<name>D1C5F6_SPHTD</name>
<sequence length="64" mass="7406">MQTSVRYTVINQDGRPVIRAVPVPSRLNDSLVQAAARGERQQAPARRDESILRRIRRLRLLDIR</sequence>
<organism evidence="1 2">
    <name type="scientific">Sphaerobacter thermophilus (strain ATCC 49802 / DSM 20745 / KCCM 41009 / NCIMB 13125 / S 6022)</name>
    <dbReference type="NCBI Taxonomy" id="479434"/>
    <lineage>
        <taxon>Bacteria</taxon>
        <taxon>Pseudomonadati</taxon>
        <taxon>Thermomicrobiota</taxon>
        <taxon>Thermomicrobia</taxon>
        <taxon>Sphaerobacterales</taxon>
        <taxon>Sphaerobacterineae</taxon>
        <taxon>Sphaerobacteraceae</taxon>
        <taxon>Sphaerobacter</taxon>
    </lineage>
</organism>
<dbReference type="EMBL" id="CP001823">
    <property type="protein sequence ID" value="ACZ37472.1"/>
    <property type="molecule type" value="Genomic_DNA"/>
</dbReference>
<dbReference type="KEGG" id="sti:Sthe_0033"/>
<reference evidence="2" key="1">
    <citation type="submission" date="2009-11" db="EMBL/GenBank/DDBJ databases">
        <title>The complete chromosome 1 of Sphaerobacter thermophilus DSM 20745.</title>
        <authorList>
            <person name="Lucas S."/>
            <person name="Copeland A."/>
            <person name="Lapidus A."/>
            <person name="Glavina del Rio T."/>
            <person name="Dalin E."/>
            <person name="Tice H."/>
            <person name="Bruce D."/>
            <person name="Goodwin L."/>
            <person name="Pitluck S."/>
            <person name="Kyrpides N."/>
            <person name="Mavromatis K."/>
            <person name="Ivanova N."/>
            <person name="Mikhailova N."/>
            <person name="LaButti K.M."/>
            <person name="Clum A."/>
            <person name="Sun H.I."/>
            <person name="Brettin T."/>
            <person name="Detter J.C."/>
            <person name="Han C."/>
            <person name="Larimer F."/>
            <person name="Land M."/>
            <person name="Hauser L."/>
            <person name="Markowitz V."/>
            <person name="Cheng J.F."/>
            <person name="Hugenholtz P."/>
            <person name="Woyke T."/>
            <person name="Wu D."/>
            <person name="Steenblock K."/>
            <person name="Schneider S."/>
            <person name="Pukall R."/>
            <person name="Goeker M."/>
            <person name="Klenk H.P."/>
            <person name="Eisen J.A."/>
        </authorList>
    </citation>
    <scope>NUCLEOTIDE SEQUENCE [LARGE SCALE GENOMIC DNA]</scope>
    <source>
        <strain evidence="2">ATCC 49802 / DSM 20745 / S 6022</strain>
    </source>
</reference>
<dbReference type="AlphaFoldDB" id="D1C5F6"/>
<keyword evidence="2" id="KW-1185">Reference proteome</keyword>
<dbReference type="Proteomes" id="UP000002027">
    <property type="component" value="Chromosome 1"/>
</dbReference>
<evidence type="ECO:0000313" key="2">
    <source>
        <dbReference type="Proteomes" id="UP000002027"/>
    </source>
</evidence>
<reference evidence="1 2" key="2">
    <citation type="journal article" date="2010" name="Stand. Genomic Sci.">
        <title>Complete genome sequence of Desulfohalobium retbaense type strain (HR(100)).</title>
        <authorList>
            <person name="Spring S."/>
            <person name="Nolan M."/>
            <person name="Lapidus A."/>
            <person name="Glavina Del Rio T."/>
            <person name="Copeland A."/>
            <person name="Tice H."/>
            <person name="Cheng J.F."/>
            <person name="Lucas S."/>
            <person name="Land M."/>
            <person name="Chen F."/>
            <person name="Bruce D."/>
            <person name="Goodwin L."/>
            <person name="Pitluck S."/>
            <person name="Ivanova N."/>
            <person name="Mavromatis K."/>
            <person name="Mikhailova N."/>
            <person name="Pati A."/>
            <person name="Chen A."/>
            <person name="Palaniappan K."/>
            <person name="Hauser L."/>
            <person name="Chang Y.J."/>
            <person name="Jeffries C.D."/>
            <person name="Munk C."/>
            <person name="Kiss H."/>
            <person name="Chain P."/>
            <person name="Han C."/>
            <person name="Brettin T."/>
            <person name="Detter J.C."/>
            <person name="Schuler E."/>
            <person name="Goker M."/>
            <person name="Rohde M."/>
            <person name="Bristow J."/>
            <person name="Eisen J.A."/>
            <person name="Markowitz V."/>
            <person name="Hugenholtz P."/>
            <person name="Kyrpides N.C."/>
            <person name="Klenk H.P."/>
        </authorList>
    </citation>
    <scope>NUCLEOTIDE SEQUENCE [LARGE SCALE GENOMIC DNA]</scope>
    <source>
        <strain evidence="2">ATCC 49802 / DSM 20745 / S 6022</strain>
    </source>
</reference>
<gene>
    <name evidence="1" type="ordered locus">Sthe_0033</name>
</gene>
<accession>D1C5F6</accession>
<protein>
    <submittedName>
        <fullName evidence="1">Uncharacterized protein</fullName>
    </submittedName>
</protein>
<dbReference type="InParanoid" id="D1C5F6"/>
<proteinExistence type="predicted"/>
<dbReference type="STRING" id="479434.Sthe_0033"/>
<dbReference type="RefSeq" id="WP_012870521.1">
    <property type="nucleotide sequence ID" value="NC_013523.1"/>
</dbReference>
<evidence type="ECO:0000313" key="1">
    <source>
        <dbReference type="EMBL" id="ACZ37472.1"/>
    </source>
</evidence>